<dbReference type="EMBL" id="QKZL01000024">
    <property type="protein sequence ID" value="PZX12397.1"/>
    <property type="molecule type" value="Genomic_DNA"/>
</dbReference>
<dbReference type="AlphaFoldDB" id="A0A2W7N1Y6"/>
<accession>A0A2W7N1Y6</accession>
<comment type="caution">
    <text evidence="2">The sequence shown here is derived from an EMBL/GenBank/DDBJ whole genome shotgun (WGS) entry which is preliminary data.</text>
</comment>
<protein>
    <submittedName>
        <fullName evidence="2">DDE family transposase</fullName>
    </submittedName>
</protein>
<feature type="domain" description="Transposase DDE" evidence="1">
    <location>
        <begin position="23"/>
        <end position="99"/>
    </location>
</feature>
<reference evidence="2 3" key="1">
    <citation type="submission" date="2018-06" db="EMBL/GenBank/DDBJ databases">
        <title>Genomic Encyclopedia of Archaeal and Bacterial Type Strains, Phase II (KMG-II): from individual species to whole genera.</title>
        <authorList>
            <person name="Goeker M."/>
        </authorList>
    </citation>
    <scope>NUCLEOTIDE SEQUENCE [LARGE SCALE GENOMIC DNA]</scope>
    <source>
        <strain evidence="2 3">DSM 22009</strain>
    </source>
</reference>
<dbReference type="InterPro" id="IPR025668">
    <property type="entry name" value="Tnp_DDE_dom"/>
</dbReference>
<name>A0A2W7N1Y6_9RHOB</name>
<dbReference type="Pfam" id="PF13737">
    <property type="entry name" value="DDE_Tnp_1_5"/>
    <property type="match status" value="1"/>
</dbReference>
<organism evidence="2 3">
    <name type="scientific">Palleronia aestuarii</name>
    <dbReference type="NCBI Taxonomy" id="568105"/>
    <lineage>
        <taxon>Bacteria</taxon>
        <taxon>Pseudomonadati</taxon>
        <taxon>Pseudomonadota</taxon>
        <taxon>Alphaproteobacteria</taxon>
        <taxon>Rhodobacterales</taxon>
        <taxon>Roseobacteraceae</taxon>
        <taxon>Palleronia</taxon>
    </lineage>
</organism>
<evidence type="ECO:0000259" key="1">
    <source>
        <dbReference type="Pfam" id="PF13737"/>
    </source>
</evidence>
<evidence type="ECO:0000313" key="2">
    <source>
        <dbReference type="EMBL" id="PZX12397.1"/>
    </source>
</evidence>
<sequence length="99" mass="11161">MPKPANTRYRTTNGSDYNAALKRLGSLSVWFDPEMSRQADRSGKRGHSQTFSDSAIQTCLTLKVLFGLPLRQTVGLVESLIEMAGHDWPVLDYSTRCRR</sequence>
<evidence type="ECO:0000313" key="3">
    <source>
        <dbReference type="Proteomes" id="UP000248916"/>
    </source>
</evidence>
<proteinExistence type="predicted"/>
<gene>
    <name evidence="2" type="ORF">LX81_03655</name>
</gene>
<keyword evidence="3" id="KW-1185">Reference proteome</keyword>
<dbReference type="Proteomes" id="UP000248916">
    <property type="component" value="Unassembled WGS sequence"/>
</dbReference>